<dbReference type="CDD" id="cd00180">
    <property type="entry name" value="PKc"/>
    <property type="match status" value="1"/>
</dbReference>
<evidence type="ECO:0000256" key="7">
    <source>
        <dbReference type="RuleBase" id="RU000304"/>
    </source>
</evidence>
<feature type="region of interest" description="Disordered" evidence="8">
    <location>
        <begin position="1"/>
        <end position="50"/>
    </location>
</feature>
<feature type="compositionally biased region" description="Polar residues" evidence="8">
    <location>
        <begin position="20"/>
        <end position="32"/>
    </location>
</feature>
<dbReference type="SUPFAM" id="SSF56112">
    <property type="entry name" value="Protein kinase-like (PK-like)"/>
    <property type="match status" value="1"/>
</dbReference>
<feature type="compositionally biased region" description="Low complexity" evidence="8">
    <location>
        <begin position="33"/>
        <end position="50"/>
    </location>
</feature>
<keyword evidence="4 6" id="KW-0067">ATP-binding</keyword>
<feature type="compositionally biased region" description="Polar residues" evidence="8">
    <location>
        <begin position="1"/>
        <end position="12"/>
    </location>
</feature>
<keyword evidence="2 6" id="KW-0547">Nucleotide-binding</keyword>
<evidence type="ECO:0000259" key="9">
    <source>
        <dbReference type="PROSITE" id="PS50011"/>
    </source>
</evidence>
<dbReference type="EMBL" id="KV442089">
    <property type="protein sequence ID" value="OAQ24697.1"/>
    <property type="molecule type" value="Genomic_DNA"/>
</dbReference>
<dbReference type="OrthoDB" id="10261027at2759"/>
<evidence type="ECO:0000256" key="1">
    <source>
        <dbReference type="ARBA" id="ARBA00022679"/>
    </source>
</evidence>
<organism evidence="10 11">
    <name type="scientific">Linnemannia elongata AG-77</name>
    <dbReference type="NCBI Taxonomy" id="1314771"/>
    <lineage>
        <taxon>Eukaryota</taxon>
        <taxon>Fungi</taxon>
        <taxon>Fungi incertae sedis</taxon>
        <taxon>Mucoromycota</taxon>
        <taxon>Mortierellomycotina</taxon>
        <taxon>Mortierellomycetes</taxon>
        <taxon>Mortierellales</taxon>
        <taxon>Mortierellaceae</taxon>
        <taxon>Linnemannia</taxon>
    </lineage>
</organism>
<dbReference type="PROSITE" id="PS50011">
    <property type="entry name" value="PROTEIN_KINASE_DOM"/>
    <property type="match status" value="1"/>
</dbReference>
<feature type="binding site" evidence="6">
    <location>
        <position position="113"/>
    </location>
    <ligand>
        <name>ATP</name>
        <dbReference type="ChEBI" id="CHEBI:30616"/>
    </ligand>
</feature>
<dbReference type="Gene3D" id="1.10.510.10">
    <property type="entry name" value="Transferase(Phosphotransferase) domain 1"/>
    <property type="match status" value="1"/>
</dbReference>
<feature type="domain" description="Protein kinase" evidence="9">
    <location>
        <begin position="86"/>
        <end position="317"/>
    </location>
</feature>
<dbReference type="InterPro" id="IPR017441">
    <property type="entry name" value="Protein_kinase_ATP_BS"/>
</dbReference>
<dbReference type="GO" id="GO:0005634">
    <property type="term" value="C:nucleus"/>
    <property type="evidence" value="ECO:0007669"/>
    <property type="project" value="TreeGrafter"/>
</dbReference>
<feature type="compositionally biased region" description="Basic and acidic residues" evidence="8">
    <location>
        <begin position="324"/>
        <end position="335"/>
    </location>
</feature>
<keyword evidence="1" id="KW-0808">Transferase</keyword>
<proteinExistence type="inferred from homology"/>
<name>A0A197JHN2_9FUNG</name>
<protein>
    <submittedName>
        <fullName evidence="10">Kinase-like protein</fullName>
    </submittedName>
</protein>
<evidence type="ECO:0000256" key="2">
    <source>
        <dbReference type="ARBA" id="ARBA00022741"/>
    </source>
</evidence>
<dbReference type="PROSITE" id="PS00108">
    <property type="entry name" value="PROTEIN_KINASE_ST"/>
    <property type="match status" value="1"/>
</dbReference>
<keyword evidence="3 10" id="KW-0418">Kinase</keyword>
<dbReference type="SMART" id="SM00220">
    <property type="entry name" value="S_TKc"/>
    <property type="match status" value="1"/>
</dbReference>
<evidence type="ECO:0000256" key="6">
    <source>
        <dbReference type="PROSITE-ProRule" id="PRU10141"/>
    </source>
</evidence>
<dbReference type="Gene3D" id="3.30.200.20">
    <property type="entry name" value="Phosphorylase Kinase, domain 1"/>
    <property type="match status" value="1"/>
</dbReference>
<sequence>MSSSEPTSNTKTPAVKGSKALSQGQGRQEQQMANNSPSAAESATTATTATTVSQVDMANVPISDAAREQSGFLHPYSEYVHDGRTYTVEAFVGAGSFGSVYGVRSERQLFAVKAQLGGDLYKDSIFKGEVTTVYHLGAHKNLIKSFGAFVHRDHLCLRFEWAPFTLRRRIREGLTLSKVKAITKGLGEGLAYIHSENVIHRDVKESNVLFTGAGLNPLIADFGLSVCLRKSTDKASRRCGTERNWAPELRRNEPYDSKVDMFALGVILLRMLERVITEGTQDFEVGKEEGLDLAARLTEDLPTTRYSAVQALMHPFLATTVERQPTEGKGAHERQPSVNSSCTTEGQSEVQSKAVDDMAGQREEMRERMEVWVNAKGSMTRGGSLPADGVAVKDASTLPLFRIYSSAP</sequence>
<dbReference type="GO" id="GO:0005829">
    <property type="term" value="C:cytosol"/>
    <property type="evidence" value="ECO:0007669"/>
    <property type="project" value="TreeGrafter"/>
</dbReference>
<keyword evidence="11" id="KW-1185">Reference proteome</keyword>
<dbReference type="GO" id="GO:0004694">
    <property type="term" value="F:eukaryotic translation initiation factor 2alpha kinase activity"/>
    <property type="evidence" value="ECO:0007669"/>
    <property type="project" value="TreeGrafter"/>
</dbReference>
<comment type="similarity">
    <text evidence="5">Belongs to the protein kinase superfamily. Ser/Thr protein kinase family. GCN2 subfamily.</text>
</comment>
<evidence type="ECO:0000313" key="10">
    <source>
        <dbReference type="EMBL" id="OAQ24697.1"/>
    </source>
</evidence>
<dbReference type="InterPro" id="IPR008271">
    <property type="entry name" value="Ser/Thr_kinase_AS"/>
</dbReference>
<dbReference type="InterPro" id="IPR000719">
    <property type="entry name" value="Prot_kinase_dom"/>
</dbReference>
<dbReference type="AlphaFoldDB" id="A0A197JHN2"/>
<dbReference type="Pfam" id="PF00069">
    <property type="entry name" value="Pkinase"/>
    <property type="match status" value="1"/>
</dbReference>
<feature type="compositionally biased region" description="Polar residues" evidence="8">
    <location>
        <begin position="336"/>
        <end position="351"/>
    </location>
</feature>
<evidence type="ECO:0000313" key="11">
    <source>
        <dbReference type="Proteomes" id="UP000078512"/>
    </source>
</evidence>
<reference evidence="10 11" key="1">
    <citation type="submission" date="2016-05" db="EMBL/GenBank/DDBJ databases">
        <title>Genome sequencing reveals origins of a unique bacterial endosymbiosis in the earliest lineages of terrestrial Fungi.</title>
        <authorList>
            <consortium name="DOE Joint Genome Institute"/>
            <person name="Uehling J."/>
            <person name="Gryganskyi A."/>
            <person name="Hameed K."/>
            <person name="Tschaplinski T."/>
            <person name="Misztal P."/>
            <person name="Wu S."/>
            <person name="Desiro A."/>
            <person name="Vande Pol N."/>
            <person name="Du Z.-Y."/>
            <person name="Zienkiewicz A."/>
            <person name="Zienkiewicz K."/>
            <person name="Morin E."/>
            <person name="Tisserant E."/>
            <person name="Splivallo R."/>
            <person name="Hainaut M."/>
            <person name="Henrissat B."/>
            <person name="Ohm R."/>
            <person name="Kuo A."/>
            <person name="Yan J."/>
            <person name="Lipzen A."/>
            <person name="Nolan M."/>
            <person name="Labutti K."/>
            <person name="Barry K."/>
            <person name="Goldstein A."/>
            <person name="Labbe J."/>
            <person name="Schadt C."/>
            <person name="Tuskan G."/>
            <person name="Grigoriev I."/>
            <person name="Martin F."/>
            <person name="Vilgalys R."/>
            <person name="Bonito G."/>
        </authorList>
    </citation>
    <scope>NUCLEOTIDE SEQUENCE [LARGE SCALE GENOMIC DNA]</scope>
    <source>
        <strain evidence="10 11">AG-77</strain>
    </source>
</reference>
<dbReference type="InterPro" id="IPR011009">
    <property type="entry name" value="Kinase-like_dom_sf"/>
</dbReference>
<accession>A0A197JHN2</accession>
<feature type="region of interest" description="Disordered" evidence="8">
    <location>
        <begin position="324"/>
        <end position="355"/>
    </location>
</feature>
<dbReference type="PANTHER" id="PTHR11042">
    <property type="entry name" value="EUKARYOTIC TRANSLATION INITIATION FACTOR 2-ALPHA KINASE EIF2-ALPHA KINASE -RELATED"/>
    <property type="match status" value="1"/>
</dbReference>
<dbReference type="GO" id="GO:0005524">
    <property type="term" value="F:ATP binding"/>
    <property type="evidence" value="ECO:0007669"/>
    <property type="project" value="UniProtKB-UniRule"/>
</dbReference>
<dbReference type="InterPro" id="IPR050339">
    <property type="entry name" value="CC_SR_Kinase"/>
</dbReference>
<evidence type="ECO:0000256" key="8">
    <source>
        <dbReference type="SAM" id="MobiDB-lite"/>
    </source>
</evidence>
<keyword evidence="7" id="KW-0723">Serine/threonine-protein kinase</keyword>
<evidence type="ECO:0000256" key="3">
    <source>
        <dbReference type="ARBA" id="ARBA00022777"/>
    </source>
</evidence>
<dbReference type="Proteomes" id="UP000078512">
    <property type="component" value="Unassembled WGS sequence"/>
</dbReference>
<dbReference type="PROSITE" id="PS00107">
    <property type="entry name" value="PROTEIN_KINASE_ATP"/>
    <property type="match status" value="1"/>
</dbReference>
<evidence type="ECO:0000256" key="4">
    <source>
        <dbReference type="ARBA" id="ARBA00022840"/>
    </source>
</evidence>
<evidence type="ECO:0000256" key="5">
    <source>
        <dbReference type="ARBA" id="ARBA00037982"/>
    </source>
</evidence>
<dbReference type="PANTHER" id="PTHR11042:SF136">
    <property type="entry name" value="EIF-2-ALPHA KINASE GCN2"/>
    <property type="match status" value="1"/>
</dbReference>
<gene>
    <name evidence="10" type="ORF">K457DRAFT_129590</name>
</gene>
<dbReference type="STRING" id="1314771.A0A197JHN2"/>